<evidence type="ECO:0000256" key="2">
    <source>
        <dbReference type="SAM" id="Phobius"/>
    </source>
</evidence>
<proteinExistence type="predicted"/>
<sequence length="66" mass="6784">MIIEEPGPTMQQTDVATPPAQPRPRDPQSFTRGDALAWKVVAFTAGGLTLAGIAGGIVALLALLNA</sequence>
<feature type="region of interest" description="Disordered" evidence="1">
    <location>
        <begin position="1"/>
        <end position="30"/>
    </location>
</feature>
<evidence type="ECO:0000313" key="4">
    <source>
        <dbReference type="Proteomes" id="UP000323221"/>
    </source>
</evidence>
<dbReference type="Proteomes" id="UP000323221">
    <property type="component" value="Unassembled WGS sequence"/>
</dbReference>
<dbReference type="AlphaFoldDB" id="A0A5M8QU12"/>
<dbReference type="RefSeq" id="WP_146354237.1">
    <property type="nucleotide sequence ID" value="NZ_VOIR01000001.1"/>
</dbReference>
<organism evidence="3 4">
    <name type="scientific">Agrococcus sediminis</name>
    <dbReference type="NCBI Taxonomy" id="2599924"/>
    <lineage>
        <taxon>Bacteria</taxon>
        <taxon>Bacillati</taxon>
        <taxon>Actinomycetota</taxon>
        <taxon>Actinomycetes</taxon>
        <taxon>Micrococcales</taxon>
        <taxon>Microbacteriaceae</taxon>
        <taxon>Agrococcus</taxon>
    </lineage>
</organism>
<gene>
    <name evidence="3" type="ORF">FQ330_00200</name>
</gene>
<keyword evidence="2" id="KW-0812">Transmembrane</keyword>
<name>A0A5M8QU12_9MICO</name>
<evidence type="ECO:0000256" key="1">
    <source>
        <dbReference type="SAM" id="MobiDB-lite"/>
    </source>
</evidence>
<reference evidence="3 4" key="1">
    <citation type="submission" date="2019-08" db="EMBL/GenBank/DDBJ databases">
        <title>Agrococcus lahaulensis sp. nov., isolated from a cold desert of the Indian Himalayas.</title>
        <authorList>
            <person name="Qu J.H."/>
        </authorList>
    </citation>
    <scope>NUCLEOTIDE SEQUENCE [LARGE SCALE GENOMIC DNA]</scope>
    <source>
        <strain evidence="3 4">NS18</strain>
    </source>
</reference>
<keyword evidence="4" id="KW-1185">Reference proteome</keyword>
<dbReference type="EMBL" id="VOIR01000001">
    <property type="protein sequence ID" value="KAA6437953.1"/>
    <property type="molecule type" value="Genomic_DNA"/>
</dbReference>
<accession>A0A5M8QU12</accession>
<keyword evidence="2" id="KW-1133">Transmembrane helix</keyword>
<protein>
    <submittedName>
        <fullName evidence="3">Uncharacterized protein</fullName>
    </submittedName>
</protein>
<keyword evidence="2" id="KW-0472">Membrane</keyword>
<comment type="caution">
    <text evidence="3">The sequence shown here is derived from an EMBL/GenBank/DDBJ whole genome shotgun (WGS) entry which is preliminary data.</text>
</comment>
<evidence type="ECO:0000313" key="3">
    <source>
        <dbReference type="EMBL" id="KAA6437953.1"/>
    </source>
</evidence>
<feature type="transmembrane region" description="Helical" evidence="2">
    <location>
        <begin position="40"/>
        <end position="64"/>
    </location>
</feature>